<dbReference type="Pfam" id="PF00015">
    <property type="entry name" value="MCPsignal"/>
    <property type="match status" value="1"/>
</dbReference>
<feature type="transmembrane region" description="Helical" evidence="6">
    <location>
        <begin position="12"/>
        <end position="31"/>
    </location>
</feature>
<dbReference type="Pfam" id="PF12729">
    <property type="entry name" value="4HB_MCP_1"/>
    <property type="match status" value="1"/>
</dbReference>
<dbReference type="GO" id="GO:0005886">
    <property type="term" value="C:plasma membrane"/>
    <property type="evidence" value="ECO:0007669"/>
    <property type="project" value="TreeGrafter"/>
</dbReference>
<dbReference type="InterPro" id="IPR003660">
    <property type="entry name" value="HAMP_dom"/>
</dbReference>
<dbReference type="PROSITE" id="PS50885">
    <property type="entry name" value="HAMP"/>
    <property type="match status" value="2"/>
</dbReference>
<keyword evidence="6" id="KW-0472">Membrane</keyword>
<dbReference type="FunFam" id="1.10.287.950:FF:000001">
    <property type="entry name" value="Methyl-accepting chemotaxis sensory transducer"/>
    <property type="match status" value="1"/>
</dbReference>
<dbReference type="GO" id="GO:0006935">
    <property type="term" value="P:chemotaxis"/>
    <property type="evidence" value="ECO:0007669"/>
    <property type="project" value="UniProtKB-KW"/>
</dbReference>
<dbReference type="PANTHER" id="PTHR43531:SF11">
    <property type="entry name" value="METHYL-ACCEPTING CHEMOTAXIS PROTEIN 3"/>
    <property type="match status" value="1"/>
</dbReference>
<dbReference type="EMBL" id="CYPW01000001">
    <property type="protein sequence ID" value="CUH50584.1"/>
    <property type="molecule type" value="Genomic_DNA"/>
</dbReference>
<dbReference type="Proteomes" id="UP000054823">
    <property type="component" value="Unassembled WGS sequence"/>
</dbReference>
<dbReference type="Pfam" id="PF00672">
    <property type="entry name" value="HAMP"/>
    <property type="match status" value="1"/>
</dbReference>
<dbReference type="InterPro" id="IPR004089">
    <property type="entry name" value="MCPsignal_dom"/>
</dbReference>
<accession>A0A0P1EJ72</accession>
<dbReference type="SMART" id="SM00283">
    <property type="entry name" value="MA"/>
    <property type="match status" value="1"/>
</dbReference>
<feature type="domain" description="HAMP" evidence="8">
    <location>
        <begin position="278"/>
        <end position="330"/>
    </location>
</feature>
<dbReference type="InterPro" id="IPR051310">
    <property type="entry name" value="MCP_chemotaxis"/>
</dbReference>
<keyword evidence="10" id="KW-1185">Reference proteome</keyword>
<dbReference type="OrthoDB" id="4514964at2"/>
<keyword evidence="9" id="KW-0675">Receptor</keyword>
<dbReference type="CDD" id="cd11386">
    <property type="entry name" value="MCP_signal"/>
    <property type="match status" value="1"/>
</dbReference>
<feature type="region of interest" description="Disordered" evidence="5">
    <location>
        <begin position="385"/>
        <end position="404"/>
    </location>
</feature>
<evidence type="ECO:0000256" key="4">
    <source>
        <dbReference type="PROSITE-ProRule" id="PRU00284"/>
    </source>
</evidence>
<dbReference type="PANTHER" id="PTHR43531">
    <property type="entry name" value="PROTEIN ICFG"/>
    <property type="match status" value="1"/>
</dbReference>
<evidence type="ECO:0000256" key="6">
    <source>
        <dbReference type="SAM" id="Phobius"/>
    </source>
</evidence>
<proteinExistence type="inferred from homology"/>
<feature type="domain" description="HAMP" evidence="8">
    <location>
        <begin position="214"/>
        <end position="267"/>
    </location>
</feature>
<evidence type="ECO:0000256" key="1">
    <source>
        <dbReference type="ARBA" id="ARBA00004370"/>
    </source>
</evidence>
<feature type="transmembrane region" description="Helical" evidence="6">
    <location>
        <begin position="189"/>
        <end position="213"/>
    </location>
</feature>
<keyword evidence="4" id="KW-0807">Transducer</keyword>
<evidence type="ECO:0000259" key="8">
    <source>
        <dbReference type="PROSITE" id="PS50885"/>
    </source>
</evidence>
<dbReference type="STRING" id="321267.SHM7688_00011"/>
<dbReference type="PROSITE" id="PS50111">
    <property type="entry name" value="CHEMOTAXIS_TRANSDUC_2"/>
    <property type="match status" value="1"/>
</dbReference>
<organism evidence="9 10">
    <name type="scientific">Shimia marina</name>
    <dbReference type="NCBI Taxonomy" id="321267"/>
    <lineage>
        <taxon>Bacteria</taxon>
        <taxon>Pseudomonadati</taxon>
        <taxon>Pseudomonadota</taxon>
        <taxon>Alphaproteobacteria</taxon>
        <taxon>Rhodobacterales</taxon>
        <taxon>Roseobacteraceae</taxon>
    </lineage>
</organism>
<dbReference type="RefSeq" id="WP_058237982.1">
    <property type="nucleotide sequence ID" value="NZ_CYPW01000001.1"/>
</dbReference>
<evidence type="ECO:0000313" key="10">
    <source>
        <dbReference type="Proteomes" id="UP000054823"/>
    </source>
</evidence>
<dbReference type="SMART" id="SM00304">
    <property type="entry name" value="HAMP"/>
    <property type="match status" value="3"/>
</dbReference>
<dbReference type="GO" id="GO:0004888">
    <property type="term" value="F:transmembrane signaling receptor activity"/>
    <property type="evidence" value="ECO:0007669"/>
    <property type="project" value="TreeGrafter"/>
</dbReference>
<keyword evidence="6" id="KW-1133">Transmembrane helix</keyword>
<feature type="domain" description="Methyl-accepting transducer" evidence="7">
    <location>
        <begin position="335"/>
        <end position="564"/>
    </location>
</feature>
<keyword evidence="2" id="KW-0145">Chemotaxis</keyword>
<evidence type="ECO:0000259" key="7">
    <source>
        <dbReference type="PROSITE" id="PS50111"/>
    </source>
</evidence>
<evidence type="ECO:0000256" key="5">
    <source>
        <dbReference type="SAM" id="MobiDB-lite"/>
    </source>
</evidence>
<dbReference type="SUPFAM" id="SSF58104">
    <property type="entry name" value="Methyl-accepting chemotaxis protein (MCP) signaling domain"/>
    <property type="match status" value="1"/>
</dbReference>
<name>A0A0P1EJ72_9RHOB</name>
<comment type="subcellular location">
    <subcellularLocation>
        <location evidence="1">Membrane</location>
    </subcellularLocation>
</comment>
<dbReference type="Gene3D" id="6.10.340.10">
    <property type="match status" value="1"/>
</dbReference>
<dbReference type="InterPro" id="IPR024478">
    <property type="entry name" value="HlyB_4HB_MCP"/>
</dbReference>
<dbReference type="SUPFAM" id="SSF158472">
    <property type="entry name" value="HAMP domain-like"/>
    <property type="match status" value="1"/>
</dbReference>
<dbReference type="AlphaFoldDB" id="A0A0P1EJ72"/>
<sequence length="592" mass="63057">MLTTFNNAKIAYKIGAAFMLVLAAFSVFAYFSMRSLATIEHGTDEIYNNYFASALNLTSAEAALAALFISQKSHIIAPDDNAMLQAEAEVADAVARFDARMAAFQNTLDAGLETETFNSLMARVAKLLELNEQIIALSRNNNDVRAANISAQEFAPLYAEIVQMSETMLQTNVDGAQEYYDRTLNTYNLIMTSFVIAIAVFLGFSLLVGGVVARSVARPLNSLNHVLRRMVEGDAAIDQTLVSRKDEIGDLSQSVVALKAAIEERARDAASEREVAAREASHVVTQLSASIGLLADGELAAEISDPFADQYEALRGDFNALVERLSGTIEAVVEVASSIQQGSGEITQASFELSKRTESQAATLEETAAAMDELTTSVSSSAAGAKGVSSTMETARGQAETTSKTVDDAVRAMTEIEHSSGQISQIIGVIDDIAFQTNLLALNAGVEAARAGDAGRGFAVVASEVRALAQRSSESAAEIKTLVAESFQQVERGVDLVGKTGVAISDIVEQVNQVSMLIRDISEGTAEQARGLAEINSGTAQLDQVTQSNAAMVEEATAASQTLDNDARRLAQLVAFFNVNRRMSGLEQKRAA</sequence>
<dbReference type="GO" id="GO:0007165">
    <property type="term" value="P:signal transduction"/>
    <property type="evidence" value="ECO:0007669"/>
    <property type="project" value="UniProtKB-KW"/>
</dbReference>
<evidence type="ECO:0000313" key="9">
    <source>
        <dbReference type="EMBL" id="CUH50584.1"/>
    </source>
</evidence>
<reference evidence="9 10" key="1">
    <citation type="submission" date="2015-09" db="EMBL/GenBank/DDBJ databases">
        <authorList>
            <consortium name="Swine Surveillance"/>
        </authorList>
    </citation>
    <scope>NUCLEOTIDE SEQUENCE [LARGE SCALE GENOMIC DNA]</scope>
    <source>
        <strain evidence="9 10">CECT 7688</strain>
    </source>
</reference>
<protein>
    <submittedName>
        <fullName evidence="9">Ribose and galactose chemoreceptor protein</fullName>
    </submittedName>
</protein>
<gene>
    <name evidence="9" type="primary">trg_1</name>
    <name evidence="9" type="ORF">SHM7688_00011</name>
</gene>
<evidence type="ECO:0000256" key="2">
    <source>
        <dbReference type="ARBA" id="ARBA00022500"/>
    </source>
</evidence>
<dbReference type="Gene3D" id="1.10.287.950">
    <property type="entry name" value="Methyl-accepting chemotaxis protein"/>
    <property type="match status" value="1"/>
</dbReference>
<evidence type="ECO:0000256" key="3">
    <source>
        <dbReference type="ARBA" id="ARBA00029447"/>
    </source>
</evidence>
<dbReference type="CDD" id="cd06225">
    <property type="entry name" value="HAMP"/>
    <property type="match status" value="1"/>
</dbReference>
<keyword evidence="6" id="KW-0812">Transmembrane</keyword>
<comment type="similarity">
    <text evidence="3">Belongs to the methyl-accepting chemotaxis (MCP) protein family.</text>
</comment>